<dbReference type="GO" id="GO:0005783">
    <property type="term" value="C:endoplasmic reticulum"/>
    <property type="evidence" value="ECO:0007669"/>
    <property type="project" value="TreeGrafter"/>
</dbReference>
<evidence type="ECO:0000256" key="2">
    <source>
        <dbReference type="ARBA" id="ARBA00022832"/>
    </source>
</evidence>
<name>A0A485M0T3_9ZZZZ</name>
<protein>
    <submittedName>
        <fullName evidence="6">Long-chain-fatty-acid--CoA ligase FadD15</fullName>
        <ecNumber evidence="6">6.2.1.3</ecNumber>
    </submittedName>
</protein>
<dbReference type="GO" id="GO:0016020">
    <property type="term" value="C:membrane"/>
    <property type="evidence" value="ECO:0007669"/>
    <property type="project" value="TreeGrafter"/>
</dbReference>
<dbReference type="PANTHER" id="PTHR43272">
    <property type="entry name" value="LONG-CHAIN-FATTY-ACID--COA LIGASE"/>
    <property type="match status" value="1"/>
</dbReference>
<comment type="catalytic activity">
    <reaction evidence="4">
        <text>a long-chain fatty acid + ATP + CoA = a long-chain fatty acyl-CoA + AMP + diphosphate</text>
        <dbReference type="Rhea" id="RHEA:15421"/>
        <dbReference type="ChEBI" id="CHEBI:30616"/>
        <dbReference type="ChEBI" id="CHEBI:33019"/>
        <dbReference type="ChEBI" id="CHEBI:57287"/>
        <dbReference type="ChEBI" id="CHEBI:57560"/>
        <dbReference type="ChEBI" id="CHEBI:83139"/>
        <dbReference type="ChEBI" id="CHEBI:456215"/>
        <dbReference type="EC" id="6.2.1.3"/>
    </reaction>
    <physiologicalReaction direction="left-to-right" evidence="4">
        <dbReference type="Rhea" id="RHEA:15422"/>
    </physiologicalReaction>
</comment>
<evidence type="ECO:0000256" key="4">
    <source>
        <dbReference type="ARBA" id="ARBA00024484"/>
    </source>
</evidence>
<dbReference type="InterPro" id="IPR000873">
    <property type="entry name" value="AMP-dep_synth/lig_dom"/>
</dbReference>
<dbReference type="GO" id="GO:0004467">
    <property type="term" value="F:long-chain fatty acid-CoA ligase activity"/>
    <property type="evidence" value="ECO:0007669"/>
    <property type="project" value="UniProtKB-EC"/>
</dbReference>
<dbReference type="Pfam" id="PF23562">
    <property type="entry name" value="AMP-binding_C_3"/>
    <property type="match status" value="1"/>
</dbReference>
<dbReference type="Gene3D" id="3.40.50.12780">
    <property type="entry name" value="N-terminal domain of ligase-like"/>
    <property type="match status" value="2"/>
</dbReference>
<accession>A0A485M0T3</accession>
<dbReference type="InterPro" id="IPR045851">
    <property type="entry name" value="AMP-bd_C_sf"/>
</dbReference>
<organism evidence="6">
    <name type="scientific">anaerobic digester metagenome</name>
    <dbReference type="NCBI Taxonomy" id="1263854"/>
    <lineage>
        <taxon>unclassified sequences</taxon>
        <taxon>metagenomes</taxon>
        <taxon>ecological metagenomes</taxon>
    </lineage>
</organism>
<dbReference type="EMBL" id="CAADRM010000097">
    <property type="protein sequence ID" value="VFU14886.1"/>
    <property type="molecule type" value="Genomic_DNA"/>
</dbReference>
<gene>
    <name evidence="6" type="ORF">SCFA_340009</name>
</gene>
<evidence type="ECO:0000259" key="5">
    <source>
        <dbReference type="Pfam" id="PF00501"/>
    </source>
</evidence>
<proteinExistence type="predicted"/>
<dbReference type="SUPFAM" id="SSF56801">
    <property type="entry name" value="Acetyl-CoA synthetase-like"/>
    <property type="match status" value="1"/>
</dbReference>
<dbReference type="InterPro" id="IPR020845">
    <property type="entry name" value="AMP-binding_CS"/>
</dbReference>
<evidence type="ECO:0000256" key="1">
    <source>
        <dbReference type="ARBA" id="ARBA00022598"/>
    </source>
</evidence>
<keyword evidence="1 6" id="KW-0436">Ligase</keyword>
<reference evidence="6" key="1">
    <citation type="submission" date="2019-03" db="EMBL/GenBank/DDBJ databases">
        <authorList>
            <person name="Hao L."/>
        </authorList>
    </citation>
    <scope>NUCLEOTIDE SEQUENCE</scope>
</reference>
<feature type="domain" description="AMP-dependent synthetase/ligase" evidence="5">
    <location>
        <begin position="23"/>
        <end position="436"/>
    </location>
</feature>
<dbReference type="Gene3D" id="3.30.300.30">
    <property type="match status" value="1"/>
</dbReference>
<dbReference type="Pfam" id="PF00501">
    <property type="entry name" value="AMP-binding"/>
    <property type="match status" value="1"/>
</dbReference>
<dbReference type="EC" id="6.2.1.3" evidence="6"/>
<keyword evidence="2" id="KW-0276">Fatty acid metabolism</keyword>
<evidence type="ECO:0000313" key="6">
    <source>
        <dbReference type="EMBL" id="VFU14886.1"/>
    </source>
</evidence>
<evidence type="ECO:0000256" key="3">
    <source>
        <dbReference type="ARBA" id="ARBA00023098"/>
    </source>
</evidence>
<sequence>MEQIERPTDKVQTLPQALRVLASIQPDRVAMRMKDYGIWHDITWRQYADKVREVAMGLHALGVKRGDHVSIIGENKPEWLFSALGVMSLGGTFVGVYTTNPAAECEYVVGHSESVVFICEDEEQCDKALVFRERTPALKKIVVWDMEGLKHFDDDMIMSFDDLVELGRKTDQENPGLFEKIVDDGKEDETASIIYTSGTTGPPKGAMISHKNYQWIARQTEKITRMTVDDETISFLPLNHVYEQIFDLMMHLRVGHIVNFTENTDTVMNDLKDVSPTLFHAVPRIWEKYHSGIVLKMMDATWFKRTLYGIAFKIGTRYNDCKLSKKPISLPLTIGYWLSYFAIFWKLKERLGFDRVRIGFSGAAPISHEVLKFFQSIGIPIREGYGLTETTGITHISDATNFKLGTVGKCLPGSEVKIAEDGEILIRHGGIFQGYFKDEEHTREAIDADGWFHTGDVGEVDDEGYLKITDRKKDLIVTAGGKNVAPQYIENLLKFSPYINDAVVIGDRRKYITAIIVIDEENVVKWAQDHKVQYTTFASLTKTDEVNRLISEEVAKVNKQLARVENIRKFRLLDKKLYTEDGEVTPTMKVKRAAINRQYKDLIESMYREGD</sequence>
<dbReference type="InterPro" id="IPR042099">
    <property type="entry name" value="ANL_N_sf"/>
</dbReference>
<keyword evidence="3" id="KW-0443">Lipid metabolism</keyword>
<dbReference type="PANTHER" id="PTHR43272:SF32">
    <property type="entry name" value="AMP-DEPENDENT SYNTHETASE_LIGASE DOMAIN-CONTAINING PROTEIN"/>
    <property type="match status" value="1"/>
</dbReference>
<dbReference type="AlphaFoldDB" id="A0A485M0T3"/>
<dbReference type="PROSITE" id="PS00455">
    <property type="entry name" value="AMP_BINDING"/>
    <property type="match status" value="1"/>
</dbReference>